<proteinExistence type="predicted"/>
<comment type="cofactor">
    <cofactor evidence="5">
        <name>[4Fe-4S] cluster</name>
        <dbReference type="ChEBI" id="CHEBI:49883"/>
    </cofactor>
    <text evidence="5">Binds 1 [4Fe-4S] cluster. The cluster is coordinated with 3 cysteines and an exchangeable S-adenosyl-L-methionine.</text>
</comment>
<dbReference type="EMBL" id="CP025066">
    <property type="protein sequence ID" value="AUX07979.1"/>
    <property type="molecule type" value="Genomic_DNA"/>
</dbReference>
<dbReference type="OrthoDB" id="371936at2157"/>
<dbReference type="PANTHER" id="PTHR43075:SF1">
    <property type="entry name" value="FORMATE LYASE ACTIVATING ENZYME, PUTATIVE (AFU_ORTHOLOGUE AFUA_2G15630)-RELATED"/>
    <property type="match status" value="1"/>
</dbReference>
<keyword evidence="8" id="KW-1185">Reference proteome</keyword>
<evidence type="ECO:0000259" key="6">
    <source>
        <dbReference type="PROSITE" id="PS51918"/>
    </source>
</evidence>
<keyword evidence="2 5" id="KW-0479">Metal-binding</keyword>
<keyword evidence="3 5" id="KW-0408">Iron</keyword>
<dbReference type="GO" id="GO:0046872">
    <property type="term" value="F:metal ion binding"/>
    <property type="evidence" value="ECO:0007669"/>
    <property type="project" value="UniProtKB-KW"/>
</dbReference>
<dbReference type="Gene3D" id="3.20.20.70">
    <property type="entry name" value="Aldolase class I"/>
    <property type="match status" value="1"/>
</dbReference>
<dbReference type="GeneID" id="37876659"/>
<dbReference type="SFLD" id="SFLDS00029">
    <property type="entry name" value="Radical_SAM"/>
    <property type="match status" value="1"/>
</dbReference>
<dbReference type="InterPro" id="IPR007197">
    <property type="entry name" value="rSAM"/>
</dbReference>
<dbReference type="GO" id="GO:0051536">
    <property type="term" value="F:iron-sulfur cluster binding"/>
    <property type="evidence" value="ECO:0007669"/>
    <property type="project" value="UniProtKB-KW"/>
</dbReference>
<gene>
    <name evidence="7" type="ORF">AArcSl_0324</name>
</gene>
<keyword evidence="1 5" id="KW-0949">S-adenosyl-L-methionine</keyword>
<dbReference type="SFLD" id="SFLDG01099">
    <property type="entry name" value="Uncharacterised_Radical_SAM_Su"/>
    <property type="match status" value="1"/>
</dbReference>
<dbReference type="GO" id="GO:0003824">
    <property type="term" value="F:catalytic activity"/>
    <property type="evidence" value="ECO:0007669"/>
    <property type="project" value="InterPro"/>
</dbReference>
<name>A0A343TFV7_9EURY</name>
<dbReference type="InterPro" id="IPR058240">
    <property type="entry name" value="rSAM_sf"/>
</dbReference>
<evidence type="ECO:0000256" key="4">
    <source>
        <dbReference type="ARBA" id="ARBA00023014"/>
    </source>
</evidence>
<dbReference type="InterPro" id="IPR040085">
    <property type="entry name" value="MJ0674-like"/>
</dbReference>
<dbReference type="CDD" id="cd01335">
    <property type="entry name" value="Radical_SAM"/>
    <property type="match status" value="1"/>
</dbReference>
<evidence type="ECO:0000256" key="3">
    <source>
        <dbReference type="ARBA" id="ARBA00023004"/>
    </source>
</evidence>
<dbReference type="Proteomes" id="UP000263012">
    <property type="component" value="Chromosome"/>
</dbReference>
<evidence type="ECO:0000256" key="1">
    <source>
        <dbReference type="ARBA" id="ARBA00022691"/>
    </source>
</evidence>
<evidence type="ECO:0000256" key="2">
    <source>
        <dbReference type="ARBA" id="ARBA00022723"/>
    </source>
</evidence>
<keyword evidence="4 5" id="KW-0411">Iron-sulfur</keyword>
<evidence type="ECO:0000313" key="8">
    <source>
        <dbReference type="Proteomes" id="UP000263012"/>
    </source>
</evidence>
<organism evidence="7 8">
    <name type="scientific">Halalkaliarchaeum desulfuricum</name>
    <dbReference type="NCBI Taxonomy" id="2055893"/>
    <lineage>
        <taxon>Archaea</taxon>
        <taxon>Methanobacteriati</taxon>
        <taxon>Methanobacteriota</taxon>
        <taxon>Stenosarchaea group</taxon>
        <taxon>Halobacteria</taxon>
        <taxon>Halobacteriales</taxon>
        <taxon>Haloferacaceae</taxon>
        <taxon>Halalkaliarchaeum</taxon>
    </lineage>
</organism>
<dbReference type="AlphaFoldDB" id="A0A343TFV7"/>
<protein>
    <submittedName>
        <fullName evidence="7">Radical SAM protein</fullName>
    </submittedName>
</protein>
<accession>A0A343TFV7</accession>
<dbReference type="PANTHER" id="PTHR43075">
    <property type="entry name" value="FORMATE LYASE ACTIVATING ENZYME, PUTATIVE (AFU_ORTHOLOGUE AFUA_2G15630)-RELATED"/>
    <property type="match status" value="1"/>
</dbReference>
<feature type="binding site" evidence="5">
    <location>
        <position position="90"/>
    </location>
    <ligand>
        <name>[4Fe-4S] cluster</name>
        <dbReference type="ChEBI" id="CHEBI:49883"/>
        <note>4Fe-4S-S-AdoMet</note>
    </ligand>
</feature>
<evidence type="ECO:0000256" key="5">
    <source>
        <dbReference type="PIRSR" id="PIRSR004869-50"/>
    </source>
</evidence>
<dbReference type="InterPro" id="IPR013785">
    <property type="entry name" value="Aldolase_TIM"/>
</dbReference>
<dbReference type="InterPro" id="IPR016431">
    <property type="entry name" value="Pyrv-formate_lyase-activ_prd"/>
</dbReference>
<dbReference type="Pfam" id="PF04055">
    <property type="entry name" value="Radical_SAM"/>
    <property type="match status" value="1"/>
</dbReference>
<feature type="binding site" evidence="5">
    <location>
        <position position="86"/>
    </location>
    <ligand>
        <name>[4Fe-4S] cluster</name>
        <dbReference type="ChEBI" id="CHEBI:49883"/>
        <note>4Fe-4S-S-AdoMet</note>
    </ligand>
</feature>
<dbReference type="PIRSF" id="PIRSF004869">
    <property type="entry name" value="PflX_prd"/>
    <property type="match status" value="1"/>
</dbReference>
<dbReference type="PROSITE" id="PS51918">
    <property type="entry name" value="RADICAL_SAM"/>
    <property type="match status" value="1"/>
</dbReference>
<reference evidence="8" key="1">
    <citation type="submission" date="2017-11" db="EMBL/GenBank/DDBJ databases">
        <title>Phenotypic and genomic properties of facultatively anaerobic sulfur-reducing natronoarchaea from hypersaline soda lakes.</title>
        <authorList>
            <person name="Sorokin D.Y."/>
            <person name="Kublanov I.V."/>
            <person name="Roman P."/>
            <person name="Sinninghe Damste J.S."/>
            <person name="Golyshin P.N."/>
            <person name="Rojo D."/>
            <person name="Ciordia S."/>
            <person name="Mena M.D.C."/>
            <person name="Ferrer M."/>
            <person name="Messina E."/>
            <person name="Smedile F."/>
            <person name="La Spada G."/>
            <person name="La Cono V."/>
            <person name="Yakimov M.M."/>
        </authorList>
    </citation>
    <scope>NUCLEOTIDE SEQUENCE [LARGE SCALE GENOMIC DNA]</scope>
    <source>
        <strain evidence="8">AArc-Sl</strain>
    </source>
</reference>
<dbReference type="RefSeq" id="WP_119814077.1">
    <property type="nucleotide sequence ID" value="NZ_CP025066.1"/>
</dbReference>
<sequence length="317" mass="35779">MSDTATVPNYRRLSDAEFSSRVDRLRERYGECDLCAHACEVDRTAGELGRCRADDTPVVSSAFPHRGEEAPLSGHRGSGTIFLSWCNLRCVFCQNYEISQEGVGREVTAEEIAEMALSLQSKGCHNINFVTPTHFAPDLAEAVKIASDRGLDIPIVWNCGGYERAETVELLEGIIDVYMPDVKWADDDAAARYSGAPNYWENARDSLREMHRQVGDLRLENGLAVEGMLVRHLVMPNHVESSKQVLTFIAEELSRETYVNLMSQYRPAYRASEPGQYEELSRGIRSEEYREVVSHARELGLSRIEVDERLLGERSWL</sequence>
<dbReference type="SUPFAM" id="SSF102114">
    <property type="entry name" value="Radical SAM enzymes"/>
    <property type="match status" value="1"/>
</dbReference>
<feature type="binding site" evidence="5">
    <location>
        <position position="93"/>
    </location>
    <ligand>
        <name>[4Fe-4S] cluster</name>
        <dbReference type="ChEBI" id="CHEBI:49883"/>
        <note>4Fe-4S-S-AdoMet</note>
    </ligand>
</feature>
<dbReference type="KEGG" id="hdf:AArcSl_0324"/>
<evidence type="ECO:0000313" key="7">
    <source>
        <dbReference type="EMBL" id="AUX07979.1"/>
    </source>
</evidence>
<feature type="domain" description="Radical SAM core" evidence="6">
    <location>
        <begin position="73"/>
        <end position="302"/>
    </location>
</feature>